<proteinExistence type="predicted"/>
<name>A0A0C2BKD0_9BILA</name>
<evidence type="ECO:0000313" key="1">
    <source>
        <dbReference type="EMBL" id="KIH44223.1"/>
    </source>
</evidence>
<dbReference type="EMBL" id="KN779353">
    <property type="protein sequence ID" value="KIH44223.1"/>
    <property type="molecule type" value="Genomic_DNA"/>
</dbReference>
<gene>
    <name evidence="1" type="ORF">ANCDUO_25758</name>
</gene>
<keyword evidence="2" id="KW-1185">Reference proteome</keyword>
<reference evidence="1 2" key="1">
    <citation type="submission" date="2013-12" db="EMBL/GenBank/DDBJ databases">
        <title>Draft genome of the parsitic nematode Ancylostoma duodenale.</title>
        <authorList>
            <person name="Mitreva M."/>
        </authorList>
    </citation>
    <scope>NUCLEOTIDE SEQUENCE [LARGE SCALE GENOMIC DNA]</scope>
    <source>
        <strain evidence="1 2">Zhejiang</strain>
    </source>
</reference>
<organism evidence="1 2">
    <name type="scientific">Ancylostoma duodenale</name>
    <dbReference type="NCBI Taxonomy" id="51022"/>
    <lineage>
        <taxon>Eukaryota</taxon>
        <taxon>Metazoa</taxon>
        <taxon>Ecdysozoa</taxon>
        <taxon>Nematoda</taxon>
        <taxon>Chromadorea</taxon>
        <taxon>Rhabditida</taxon>
        <taxon>Rhabditina</taxon>
        <taxon>Rhabditomorpha</taxon>
        <taxon>Strongyloidea</taxon>
        <taxon>Ancylostomatidae</taxon>
        <taxon>Ancylostomatinae</taxon>
        <taxon>Ancylostoma</taxon>
    </lineage>
</organism>
<sequence>MRRGQASAVAAQNFISTYLSASRMAR</sequence>
<accession>A0A0C2BKD0</accession>
<dbReference type="AlphaFoldDB" id="A0A0C2BKD0"/>
<protein>
    <submittedName>
        <fullName evidence="1">Uncharacterized protein</fullName>
    </submittedName>
</protein>
<dbReference type="Proteomes" id="UP000054047">
    <property type="component" value="Unassembled WGS sequence"/>
</dbReference>
<evidence type="ECO:0000313" key="2">
    <source>
        <dbReference type="Proteomes" id="UP000054047"/>
    </source>
</evidence>